<dbReference type="InterPro" id="IPR052156">
    <property type="entry name" value="BCAA_Transport_ATP-bd_LivF"/>
</dbReference>
<organism evidence="8 9">
    <name type="scientific">Brucella haematophila</name>
    <dbReference type="NCBI Taxonomy" id="419474"/>
    <lineage>
        <taxon>Bacteria</taxon>
        <taxon>Pseudomonadati</taxon>
        <taxon>Pseudomonadota</taxon>
        <taxon>Alphaproteobacteria</taxon>
        <taxon>Hyphomicrobiales</taxon>
        <taxon>Brucellaceae</taxon>
        <taxon>Brucella/Ochrobactrum group</taxon>
        <taxon>Brucella</taxon>
    </lineage>
</organism>
<evidence type="ECO:0000256" key="5">
    <source>
        <dbReference type="ARBA" id="ARBA00022840"/>
    </source>
</evidence>
<evidence type="ECO:0000256" key="1">
    <source>
        <dbReference type="ARBA" id="ARBA00004533"/>
    </source>
</evidence>
<accession>A0ABX1DQ25</accession>
<dbReference type="Gene3D" id="3.40.50.300">
    <property type="entry name" value="P-loop containing nucleotide triphosphate hydrolases"/>
    <property type="match status" value="1"/>
</dbReference>
<keyword evidence="5 8" id="KW-0067">ATP-binding</keyword>
<dbReference type="PROSITE" id="PS50893">
    <property type="entry name" value="ABC_TRANSPORTER_2"/>
    <property type="match status" value="1"/>
</dbReference>
<dbReference type="SUPFAM" id="SSF52540">
    <property type="entry name" value="P-loop containing nucleoside triphosphate hydrolases"/>
    <property type="match status" value="1"/>
</dbReference>
<comment type="subcellular location">
    <subcellularLocation>
        <location evidence="1">Cell inner membrane</location>
    </subcellularLocation>
</comment>
<gene>
    <name evidence="8" type="ORF">HED55_23300</name>
</gene>
<keyword evidence="4" id="KW-0547">Nucleotide-binding</keyword>
<sequence length="234" mass="25169">MTCFSVKALQVDRSGIPVIRGVDLRVQSGEISVLLGSNGAGKTTFLESLSGIISARAGSISIGDAELTKLRPGLRTKAGLSHVEQGRTVFSDMTTEENLKVALHPVADLNEAYELFPELVQRRDVKAGMLSGGEQQMVVIARSIVNRPKVMLIDEMSSGLAPVIVNRLMRAVRQLADNGMAIILVEQFAALALSISNHAYVLRRGQIVYDGSSEVLAKDPARLHKLYLGDATSS</sequence>
<dbReference type="PANTHER" id="PTHR43820">
    <property type="entry name" value="HIGH-AFFINITY BRANCHED-CHAIN AMINO ACID TRANSPORT ATP-BINDING PROTEIN LIVF"/>
    <property type="match status" value="1"/>
</dbReference>
<keyword evidence="3" id="KW-0813">Transport</keyword>
<evidence type="ECO:0000313" key="8">
    <source>
        <dbReference type="EMBL" id="NKC05039.1"/>
    </source>
</evidence>
<dbReference type="InterPro" id="IPR003439">
    <property type="entry name" value="ABC_transporter-like_ATP-bd"/>
</dbReference>
<dbReference type="RefSeq" id="WP_138784343.1">
    <property type="nucleotide sequence ID" value="NZ_JBHEEQ010000001.1"/>
</dbReference>
<evidence type="ECO:0000259" key="7">
    <source>
        <dbReference type="PROSITE" id="PS50893"/>
    </source>
</evidence>
<comment type="similarity">
    <text evidence="2">Belongs to the ABC transporter superfamily.</text>
</comment>
<keyword evidence="9" id="KW-1185">Reference proteome</keyword>
<dbReference type="CDD" id="cd03224">
    <property type="entry name" value="ABC_TM1139_LivF_branched"/>
    <property type="match status" value="1"/>
</dbReference>
<feature type="domain" description="ABC transporter" evidence="7">
    <location>
        <begin position="4"/>
        <end position="229"/>
    </location>
</feature>
<dbReference type="Pfam" id="PF00005">
    <property type="entry name" value="ABC_tran"/>
    <property type="match status" value="1"/>
</dbReference>
<dbReference type="PROSITE" id="PS00211">
    <property type="entry name" value="ABC_TRANSPORTER_1"/>
    <property type="match status" value="1"/>
</dbReference>
<dbReference type="InterPro" id="IPR017871">
    <property type="entry name" value="ABC_transporter-like_CS"/>
</dbReference>
<evidence type="ECO:0000256" key="2">
    <source>
        <dbReference type="ARBA" id="ARBA00005417"/>
    </source>
</evidence>
<proteinExistence type="inferred from homology"/>
<reference evidence="8 9" key="1">
    <citation type="submission" date="2020-03" db="EMBL/GenBank/DDBJ databases">
        <title>Whole genome sequencing of clinical and environmental type strains of Ochrobactrum.</title>
        <authorList>
            <person name="Dharne M."/>
        </authorList>
    </citation>
    <scope>NUCLEOTIDE SEQUENCE [LARGE SCALE GENOMIC DNA]</scope>
    <source>
        <strain evidence="8 9">CIP 109452</strain>
    </source>
</reference>
<dbReference type="InterPro" id="IPR027417">
    <property type="entry name" value="P-loop_NTPase"/>
</dbReference>
<evidence type="ECO:0000313" key="9">
    <source>
        <dbReference type="Proteomes" id="UP000704467"/>
    </source>
</evidence>
<dbReference type="GO" id="GO:0005524">
    <property type="term" value="F:ATP binding"/>
    <property type="evidence" value="ECO:0007669"/>
    <property type="project" value="UniProtKB-KW"/>
</dbReference>
<evidence type="ECO:0000256" key="4">
    <source>
        <dbReference type="ARBA" id="ARBA00022741"/>
    </source>
</evidence>
<dbReference type="Proteomes" id="UP000704467">
    <property type="component" value="Unassembled WGS sequence"/>
</dbReference>
<evidence type="ECO:0000256" key="3">
    <source>
        <dbReference type="ARBA" id="ARBA00022448"/>
    </source>
</evidence>
<dbReference type="PANTHER" id="PTHR43820:SF4">
    <property type="entry name" value="HIGH-AFFINITY BRANCHED-CHAIN AMINO ACID TRANSPORT ATP-BINDING PROTEIN LIVF"/>
    <property type="match status" value="1"/>
</dbReference>
<evidence type="ECO:0000256" key="6">
    <source>
        <dbReference type="ARBA" id="ARBA00022970"/>
    </source>
</evidence>
<comment type="caution">
    <text evidence="8">The sequence shown here is derived from an EMBL/GenBank/DDBJ whole genome shotgun (WGS) entry which is preliminary data.</text>
</comment>
<dbReference type="InterPro" id="IPR003593">
    <property type="entry name" value="AAA+_ATPase"/>
</dbReference>
<dbReference type="SMART" id="SM00382">
    <property type="entry name" value="AAA"/>
    <property type="match status" value="1"/>
</dbReference>
<protein>
    <submittedName>
        <fullName evidence="8">ABC transporter ATP-binding protein</fullName>
    </submittedName>
</protein>
<keyword evidence="6" id="KW-0029">Amino-acid transport</keyword>
<name>A0ABX1DQ25_9HYPH</name>
<dbReference type="EMBL" id="JAAVLN010000003">
    <property type="protein sequence ID" value="NKC05039.1"/>
    <property type="molecule type" value="Genomic_DNA"/>
</dbReference>